<dbReference type="HOGENOM" id="CLU_000288_36_7_6"/>
<dbReference type="Gene3D" id="1.25.40.10">
    <property type="entry name" value="Tetratricopeptide repeat domain"/>
    <property type="match status" value="1"/>
</dbReference>
<accession>E6KWV8</accession>
<dbReference type="Pfam" id="PF08238">
    <property type="entry name" value="Sel1"/>
    <property type="match status" value="4"/>
</dbReference>
<dbReference type="PANTHER" id="PTHR11102:SF160">
    <property type="entry name" value="ERAD-ASSOCIATED E3 UBIQUITIN-PROTEIN LIGASE COMPONENT HRD3"/>
    <property type="match status" value="1"/>
</dbReference>
<dbReference type="EMBL" id="AEPS01000003">
    <property type="protein sequence ID" value="EFU67989.1"/>
    <property type="molecule type" value="Genomic_DNA"/>
</dbReference>
<dbReference type="InterPro" id="IPR050767">
    <property type="entry name" value="Sel1_AlgK"/>
</dbReference>
<organism evidence="2 3">
    <name type="scientific">Aggregatibacter segnis ATCC 33393</name>
    <dbReference type="NCBI Taxonomy" id="888057"/>
    <lineage>
        <taxon>Bacteria</taxon>
        <taxon>Pseudomonadati</taxon>
        <taxon>Pseudomonadota</taxon>
        <taxon>Gammaproteobacteria</taxon>
        <taxon>Pasteurellales</taxon>
        <taxon>Pasteurellaceae</taxon>
        <taxon>Aggregatibacter</taxon>
    </lineage>
</organism>
<dbReference type="STRING" id="739.GCA_001059425_01784"/>
<dbReference type="Proteomes" id="UP000032871">
    <property type="component" value="Unassembled WGS sequence"/>
</dbReference>
<evidence type="ECO:0000313" key="2">
    <source>
        <dbReference type="EMBL" id="EFU67989.1"/>
    </source>
</evidence>
<reference evidence="2 3" key="1">
    <citation type="submission" date="2010-12" db="EMBL/GenBank/DDBJ databases">
        <authorList>
            <person name="Muzny D."/>
            <person name="Qin X."/>
            <person name="Deng J."/>
            <person name="Jiang H."/>
            <person name="Liu Y."/>
            <person name="Qu J."/>
            <person name="Song X.-Z."/>
            <person name="Zhang L."/>
            <person name="Thornton R."/>
            <person name="Coyle M."/>
            <person name="Francisco L."/>
            <person name="Jackson L."/>
            <person name="Javaid M."/>
            <person name="Korchina V."/>
            <person name="Kovar C."/>
            <person name="Mata R."/>
            <person name="Mathew T."/>
            <person name="Ngo R."/>
            <person name="Nguyen L."/>
            <person name="Nguyen N."/>
            <person name="Okwuonu G."/>
            <person name="Ongeri F."/>
            <person name="Pham C."/>
            <person name="Simmons D."/>
            <person name="Wilczek-Boney K."/>
            <person name="Hale W."/>
            <person name="Jakkamsetti A."/>
            <person name="Pham P."/>
            <person name="Ruth R."/>
            <person name="San Lucas F."/>
            <person name="Warren J."/>
            <person name="Zhang J."/>
            <person name="Zhao Z."/>
            <person name="Zhou C."/>
            <person name="Zhu D."/>
            <person name="Lee S."/>
            <person name="Bess C."/>
            <person name="Blankenburg K."/>
            <person name="Forbes L."/>
            <person name="Fu Q."/>
            <person name="Gubbala S."/>
            <person name="Hirani K."/>
            <person name="Jayaseelan J.C."/>
            <person name="Lara F."/>
            <person name="Munidasa M."/>
            <person name="Palculict T."/>
            <person name="Patil S."/>
            <person name="Pu L.-L."/>
            <person name="Saada N."/>
            <person name="Tang L."/>
            <person name="Weissenberger G."/>
            <person name="Zhu Y."/>
            <person name="Hemphill L."/>
            <person name="Shang Y."/>
            <person name="Youmans B."/>
            <person name="Ayvaz T."/>
            <person name="Ross M."/>
            <person name="Santibanez J."/>
            <person name="Aqrawi P."/>
            <person name="Gross S."/>
            <person name="Joshi V."/>
            <person name="Fowler G."/>
            <person name="Nazareth L."/>
            <person name="Reid J."/>
            <person name="Worley K."/>
            <person name="Petrosino J."/>
            <person name="Highlander S."/>
            <person name="Gibbs R."/>
        </authorList>
    </citation>
    <scope>NUCLEOTIDE SEQUENCE [LARGE SCALE GENOMIC DNA]</scope>
    <source>
        <strain evidence="2 3">ATCC 33393</strain>
    </source>
</reference>
<dbReference type="PANTHER" id="PTHR11102">
    <property type="entry name" value="SEL-1-LIKE PROTEIN"/>
    <property type="match status" value="1"/>
</dbReference>
<dbReference type="GeneID" id="60800049"/>
<proteinExistence type="predicted"/>
<evidence type="ECO:0000256" key="1">
    <source>
        <dbReference type="SAM" id="SignalP"/>
    </source>
</evidence>
<comment type="caution">
    <text evidence="2">The sequence shown here is derived from an EMBL/GenBank/DDBJ whole genome shotgun (WGS) entry which is preliminary data.</text>
</comment>
<dbReference type="SMART" id="SM00671">
    <property type="entry name" value="SEL1"/>
    <property type="match status" value="4"/>
</dbReference>
<dbReference type="InterPro" id="IPR006597">
    <property type="entry name" value="Sel1-like"/>
</dbReference>
<sequence>MPLYKKMMKKRLKHFAIGLGLFSFSALAVETPVFSVVQTVEESGKLLRNELTNDQLRDWGRAFFQRNDMPSVFNVMYLLALKGDRRAQLDLGRLYFRGEGVEQNYEKAYWWFSEAAEQGSRIAVTNLGILYAGGYGVKKNLNHGIYLLEKTASANDSQAMLVLGTLYYNEIKIRDFNKAFKWLEKGAKQGNEEAIFRLALMYERGEGTKRNRPMAISIYKDLIAQQSRFSEEAKERLNILSDD</sequence>
<dbReference type="SUPFAM" id="SSF81901">
    <property type="entry name" value="HCP-like"/>
    <property type="match status" value="1"/>
</dbReference>
<name>E6KWV8_9PAST</name>
<feature type="chain" id="PRO_5003205653" evidence="1">
    <location>
        <begin position="29"/>
        <end position="243"/>
    </location>
</feature>
<feature type="signal peptide" evidence="1">
    <location>
        <begin position="1"/>
        <end position="28"/>
    </location>
</feature>
<dbReference type="AlphaFoldDB" id="E6KWV8"/>
<keyword evidence="1" id="KW-0732">Signal</keyword>
<dbReference type="InterPro" id="IPR011990">
    <property type="entry name" value="TPR-like_helical_dom_sf"/>
</dbReference>
<gene>
    <name evidence="2" type="ORF">HMPREF9064_0652</name>
</gene>
<dbReference type="RefSeq" id="WP_006717649.1">
    <property type="nucleotide sequence ID" value="NZ_LS483443.1"/>
</dbReference>
<evidence type="ECO:0000313" key="3">
    <source>
        <dbReference type="Proteomes" id="UP000032871"/>
    </source>
</evidence>
<protein>
    <submittedName>
        <fullName evidence="2">Sel1 repeat superfamily protein</fullName>
    </submittedName>
</protein>
<keyword evidence="3" id="KW-1185">Reference proteome</keyword>